<reference evidence="2 3" key="1">
    <citation type="submission" date="2020-06" db="EMBL/GenBank/DDBJ databases">
        <authorList>
            <person name="Li R."/>
            <person name="Bekaert M."/>
        </authorList>
    </citation>
    <scope>NUCLEOTIDE SEQUENCE [LARGE SCALE GENOMIC DNA]</scope>
    <source>
        <strain evidence="3">wild</strain>
    </source>
</reference>
<evidence type="ECO:0000313" key="3">
    <source>
        <dbReference type="Proteomes" id="UP000507470"/>
    </source>
</evidence>
<gene>
    <name evidence="2" type="ORF">MCOR_34645</name>
</gene>
<protein>
    <submittedName>
        <fullName evidence="2">Uncharacterized protein</fullName>
    </submittedName>
</protein>
<accession>A0A6J8CZV4</accession>
<name>A0A6J8CZV4_MYTCO</name>
<dbReference type="Proteomes" id="UP000507470">
    <property type="component" value="Unassembled WGS sequence"/>
</dbReference>
<feature type="compositionally biased region" description="Basic and acidic residues" evidence="1">
    <location>
        <begin position="1"/>
        <end position="10"/>
    </location>
</feature>
<organism evidence="2 3">
    <name type="scientific">Mytilus coruscus</name>
    <name type="common">Sea mussel</name>
    <dbReference type="NCBI Taxonomy" id="42192"/>
    <lineage>
        <taxon>Eukaryota</taxon>
        <taxon>Metazoa</taxon>
        <taxon>Spiralia</taxon>
        <taxon>Lophotrochozoa</taxon>
        <taxon>Mollusca</taxon>
        <taxon>Bivalvia</taxon>
        <taxon>Autobranchia</taxon>
        <taxon>Pteriomorphia</taxon>
        <taxon>Mytilida</taxon>
        <taxon>Mytiloidea</taxon>
        <taxon>Mytilidae</taxon>
        <taxon>Mytilinae</taxon>
        <taxon>Mytilus</taxon>
    </lineage>
</organism>
<evidence type="ECO:0000313" key="2">
    <source>
        <dbReference type="EMBL" id="CAC5400464.1"/>
    </source>
</evidence>
<keyword evidence="3" id="KW-1185">Reference proteome</keyword>
<feature type="region of interest" description="Disordered" evidence="1">
    <location>
        <begin position="1"/>
        <end position="21"/>
    </location>
</feature>
<evidence type="ECO:0000256" key="1">
    <source>
        <dbReference type="SAM" id="MobiDB-lite"/>
    </source>
</evidence>
<proteinExistence type="predicted"/>
<dbReference type="AlphaFoldDB" id="A0A6J8CZV4"/>
<sequence length="214" mass="24327">MKVERLEKSQSKMKKSSSKMDAKKIELNKVVSAENLKYSQVRQTILSHEKRVKVQVDNYFKELIDTLDQNHETVLISVKSDLNDISLFTNQTEDKINEVQNFIEISDATEFFKGVNMMLISTEIKEPQTKPSYISSPKFVSGSFTQSDIGSFKDDGSLSAEINISLVINNEYQTELESISYVSPCLDRSLWLSSGTHGMLQRVKPEETNLKSNI</sequence>
<dbReference type="EMBL" id="CACVKT020006205">
    <property type="protein sequence ID" value="CAC5400464.1"/>
    <property type="molecule type" value="Genomic_DNA"/>
</dbReference>
<dbReference type="OrthoDB" id="6110133at2759"/>